<feature type="signal peptide" evidence="2">
    <location>
        <begin position="1"/>
        <end position="22"/>
    </location>
</feature>
<evidence type="ECO:0000313" key="5">
    <source>
        <dbReference type="Proteomes" id="UP000625711"/>
    </source>
</evidence>
<protein>
    <recommendedName>
        <fullName evidence="3">NET domain-containing protein</fullName>
    </recommendedName>
</protein>
<dbReference type="FunFam" id="1.20.1270.220:FF:000001">
    <property type="entry name" value="bromodomain-containing protein 2 isoform X1"/>
    <property type="match status" value="1"/>
</dbReference>
<dbReference type="InterPro" id="IPR027353">
    <property type="entry name" value="NET_dom"/>
</dbReference>
<dbReference type="Pfam" id="PF17035">
    <property type="entry name" value="BET"/>
    <property type="match status" value="1"/>
</dbReference>
<proteinExistence type="predicted"/>
<evidence type="ECO:0000256" key="1">
    <source>
        <dbReference type="SAM" id="MobiDB-lite"/>
    </source>
</evidence>
<name>A0A834IJE5_RHYFE</name>
<dbReference type="PROSITE" id="PS51525">
    <property type="entry name" value="NET"/>
    <property type="match status" value="1"/>
</dbReference>
<keyword evidence="2" id="KW-0732">Signal</keyword>
<dbReference type="EMBL" id="JAACXV010000205">
    <property type="protein sequence ID" value="KAF7282009.1"/>
    <property type="molecule type" value="Genomic_DNA"/>
</dbReference>
<feature type="compositionally biased region" description="Basic and acidic residues" evidence="1">
    <location>
        <begin position="55"/>
        <end position="71"/>
    </location>
</feature>
<dbReference type="InterPro" id="IPR050935">
    <property type="entry name" value="Bromo_chromatin_reader"/>
</dbReference>
<dbReference type="GO" id="GO:0006338">
    <property type="term" value="P:chromatin remodeling"/>
    <property type="evidence" value="ECO:0007669"/>
    <property type="project" value="TreeGrafter"/>
</dbReference>
<reference evidence="4" key="1">
    <citation type="submission" date="2020-08" db="EMBL/GenBank/DDBJ databases">
        <title>Genome sequencing and assembly of the red palm weevil Rhynchophorus ferrugineus.</title>
        <authorList>
            <person name="Dias G.B."/>
            <person name="Bergman C.M."/>
            <person name="Manee M."/>
        </authorList>
    </citation>
    <scope>NUCLEOTIDE SEQUENCE</scope>
    <source>
        <strain evidence="4">AA-2017</strain>
        <tissue evidence="4">Whole larva</tissue>
    </source>
</reference>
<dbReference type="Gene3D" id="1.20.1270.220">
    <property type="match status" value="1"/>
</dbReference>
<dbReference type="InterPro" id="IPR038336">
    <property type="entry name" value="NET_sf"/>
</dbReference>
<dbReference type="PANTHER" id="PTHR22880:SF225">
    <property type="entry name" value="BROMODOMAIN-CONTAINING PROTEIN BET-1-RELATED"/>
    <property type="match status" value="1"/>
</dbReference>
<evidence type="ECO:0000259" key="3">
    <source>
        <dbReference type="PROSITE" id="PS51525"/>
    </source>
</evidence>
<feature type="region of interest" description="Disordered" evidence="1">
    <location>
        <begin position="51"/>
        <end position="71"/>
    </location>
</feature>
<organism evidence="4 5">
    <name type="scientific">Rhynchophorus ferrugineus</name>
    <name type="common">Red palm weevil</name>
    <name type="synonym">Curculio ferrugineus</name>
    <dbReference type="NCBI Taxonomy" id="354439"/>
    <lineage>
        <taxon>Eukaryota</taxon>
        <taxon>Metazoa</taxon>
        <taxon>Ecdysozoa</taxon>
        <taxon>Arthropoda</taxon>
        <taxon>Hexapoda</taxon>
        <taxon>Insecta</taxon>
        <taxon>Pterygota</taxon>
        <taxon>Neoptera</taxon>
        <taxon>Endopterygota</taxon>
        <taxon>Coleoptera</taxon>
        <taxon>Polyphaga</taxon>
        <taxon>Cucujiformia</taxon>
        <taxon>Curculionidae</taxon>
        <taxon>Dryophthorinae</taxon>
        <taxon>Rhynchophorus</taxon>
    </lineage>
</organism>
<accession>A0A834IJE5</accession>
<dbReference type="PANTHER" id="PTHR22880">
    <property type="entry name" value="FALZ-RELATED BROMODOMAIN-CONTAINING PROTEINS"/>
    <property type="match status" value="1"/>
</dbReference>
<comment type="caution">
    <text evidence="4">The sequence shown here is derived from an EMBL/GenBank/DDBJ whole genome shotgun (WGS) entry which is preliminary data.</text>
</comment>
<evidence type="ECO:0000256" key="2">
    <source>
        <dbReference type="SAM" id="SignalP"/>
    </source>
</evidence>
<feature type="domain" description="NET" evidence="3">
    <location>
        <begin position="56"/>
        <end position="132"/>
    </location>
</feature>
<dbReference type="Proteomes" id="UP000625711">
    <property type="component" value="Unassembled WGS sequence"/>
</dbReference>
<feature type="chain" id="PRO_5033046484" description="NET domain-containing protein" evidence="2">
    <location>
        <begin position="23"/>
        <end position="132"/>
    </location>
</feature>
<dbReference type="GO" id="GO:0005634">
    <property type="term" value="C:nucleus"/>
    <property type="evidence" value="ECO:0007669"/>
    <property type="project" value="TreeGrafter"/>
</dbReference>
<keyword evidence="5" id="KW-1185">Reference proteome</keyword>
<dbReference type="GO" id="GO:0000785">
    <property type="term" value="C:chromatin"/>
    <property type="evidence" value="ECO:0007669"/>
    <property type="project" value="TreeGrafter"/>
</dbReference>
<sequence>MYEKLIPIKLVLTCILPVLVLGPRDPYPAATAPFGGEASPDLKMAQIADPSCTFDSKDEENRSKPMSYDEKRQLSENINKLPGPKLGQVVQIIRSCEPPLQDSNADEFEINFETLKPHTLRQLENYVARLLS</sequence>
<dbReference type="GO" id="GO:0006355">
    <property type="term" value="P:regulation of DNA-templated transcription"/>
    <property type="evidence" value="ECO:0007669"/>
    <property type="project" value="TreeGrafter"/>
</dbReference>
<evidence type="ECO:0000313" key="4">
    <source>
        <dbReference type="EMBL" id="KAF7282009.1"/>
    </source>
</evidence>
<dbReference type="AlphaFoldDB" id="A0A834IJE5"/>
<dbReference type="OrthoDB" id="21449at2759"/>
<gene>
    <name evidence="4" type="ORF">GWI33_003670</name>
</gene>